<gene>
    <name evidence="2" type="primary">mak</name>
    <name evidence="2" type="synonym">fj04c02</name>
    <name evidence="2" type="synonym">Ick</name>
    <name evidence="2" type="synonym">payday</name>
    <name evidence="2" type="synonym">pday</name>
    <name evidence="2" type="synonym">wu:fj04c02</name>
    <name evidence="2" type="synonym">zgc:56603</name>
</gene>
<dbReference type="RefSeq" id="XP_073796161.1">
    <property type="nucleotide sequence ID" value="XM_073940060.1"/>
</dbReference>
<accession>A0AC58IPJ4</accession>
<keyword evidence="2" id="KW-0808">Transferase</keyword>
<name>A0AC58IPJ4_DANRE</name>
<sequence length="462" mass="51990">MFTENEIRNIMFQVLSGLAFVHKHGFFHRDMKPENLLCMGPELVKIADFGLAREIRSRPPYTDYVSTRWYRAPEVLLRSPVYSSPIDIWAVGCIMAELYTLRPLFPGNSEVDEIFKICQVLGTVKKSDWPEGHQLASAMNFRFPQCVPTPLKTLIPNATNEALDIMRDLLQWDPKKRPSAVKALRYPYFQVGQLLGPRPMTPDARKAPVKAVLPSELRSEMQSVSEPVLPSQTKGQSRNSHQPLQQIPLPQSLTQTDTVALHTQKVVGGENSLMGLKNGRRRWGQTNMKPSDSWDDSDCSDTAASLSKKPSKGPEEEKTTPQPKEQKPLYTFSTVTKLPNTSRLNQSDSSHQSTSSARQHYLRQSRYMPGNFVTTTYNLSGGYIPSFQKKEVGSVGQRIQLAPLGHQHAHYDGWKRRAERTQLKGTSYSALGKNSANLITHAPSVQPVHGRIDWAAKYGSHR</sequence>
<keyword evidence="1" id="KW-1185">Reference proteome</keyword>
<dbReference type="Proteomes" id="UP000000437">
    <property type="component" value="Chromosome 24"/>
</dbReference>
<organism evidence="1 2">
    <name type="scientific">Danio rerio</name>
    <name type="common">Zebrafish</name>
    <name type="synonym">Brachydanio rerio</name>
    <dbReference type="NCBI Taxonomy" id="7955"/>
    <lineage>
        <taxon>Eukaryota</taxon>
        <taxon>Metazoa</taxon>
        <taxon>Chordata</taxon>
        <taxon>Craniata</taxon>
        <taxon>Vertebrata</taxon>
        <taxon>Euteleostomi</taxon>
        <taxon>Actinopterygii</taxon>
        <taxon>Neopterygii</taxon>
        <taxon>Teleostei</taxon>
        <taxon>Ostariophysi</taxon>
        <taxon>Cypriniformes</taxon>
        <taxon>Danionidae</taxon>
        <taxon>Danioninae</taxon>
        <taxon>Danio</taxon>
    </lineage>
</organism>
<proteinExistence type="predicted"/>
<keyword evidence="2" id="KW-0418">Kinase</keyword>
<reference evidence="2" key="1">
    <citation type="submission" date="2025-08" db="UniProtKB">
        <authorList>
            <consortium name="RefSeq"/>
        </authorList>
    </citation>
    <scope>IDENTIFICATION</scope>
    <source>
        <strain evidence="2">Tuebingen</strain>
        <tissue evidence="2">Fibroblasts and whole tissue</tissue>
    </source>
</reference>
<evidence type="ECO:0000313" key="1">
    <source>
        <dbReference type="Proteomes" id="UP000000437"/>
    </source>
</evidence>
<protein>
    <submittedName>
        <fullName evidence="2">Serine/threonine-protein kinase MAK isoform X12</fullName>
    </submittedName>
</protein>
<evidence type="ECO:0000313" key="2">
    <source>
        <dbReference type="RefSeq" id="XP_073796161.1"/>
    </source>
</evidence>